<protein>
    <submittedName>
        <fullName evidence="2">Uncharacterized protein</fullName>
    </submittedName>
</protein>
<feature type="compositionally biased region" description="Low complexity" evidence="1">
    <location>
        <begin position="13"/>
        <end position="22"/>
    </location>
</feature>
<evidence type="ECO:0000313" key="3">
    <source>
        <dbReference type="Proteomes" id="UP000199473"/>
    </source>
</evidence>
<dbReference type="Proteomes" id="UP000199473">
    <property type="component" value="Unassembled WGS sequence"/>
</dbReference>
<feature type="region of interest" description="Disordered" evidence="1">
    <location>
        <begin position="1"/>
        <end position="25"/>
    </location>
</feature>
<gene>
    <name evidence="2" type="ORF">SAMN02745775_11577</name>
</gene>
<reference evidence="2 3" key="1">
    <citation type="submission" date="2016-10" db="EMBL/GenBank/DDBJ databases">
        <authorList>
            <person name="de Groot N.N."/>
        </authorList>
    </citation>
    <scope>NUCLEOTIDE SEQUENCE [LARGE SCALE GENOMIC DNA]</scope>
    <source>
        <strain evidence="2 3">DSM 19981</strain>
    </source>
</reference>
<dbReference type="STRING" id="1123062.SAMN02745775_11577"/>
<name>A0A1I4EFV7_9PROT</name>
<proteinExistence type="predicted"/>
<dbReference type="RefSeq" id="WP_092962804.1">
    <property type="nucleotide sequence ID" value="NZ_FOSQ01000015.1"/>
</dbReference>
<keyword evidence="3" id="KW-1185">Reference proteome</keyword>
<dbReference type="AlphaFoldDB" id="A0A1I4EFV7"/>
<sequence length="108" mass="11638">MSLSLVIHRPEPADAADASPEAGGVEEMRKAVRDAVWEVADAHWAVAEDSILVSTDLSPSYLVSHFKRALARRGFTRSGLLLVTAVGPKAAWSGLSPDSEAWLRDMLP</sequence>
<organism evidence="2 3">
    <name type="scientific">Falsiroseomonas stagni DSM 19981</name>
    <dbReference type="NCBI Taxonomy" id="1123062"/>
    <lineage>
        <taxon>Bacteria</taxon>
        <taxon>Pseudomonadati</taxon>
        <taxon>Pseudomonadota</taxon>
        <taxon>Alphaproteobacteria</taxon>
        <taxon>Acetobacterales</taxon>
        <taxon>Roseomonadaceae</taxon>
        <taxon>Falsiroseomonas</taxon>
    </lineage>
</organism>
<evidence type="ECO:0000313" key="2">
    <source>
        <dbReference type="EMBL" id="SFL03487.1"/>
    </source>
</evidence>
<dbReference type="OrthoDB" id="7272959at2"/>
<evidence type="ECO:0000256" key="1">
    <source>
        <dbReference type="SAM" id="MobiDB-lite"/>
    </source>
</evidence>
<dbReference type="EMBL" id="FOSQ01000015">
    <property type="protein sequence ID" value="SFL03487.1"/>
    <property type="molecule type" value="Genomic_DNA"/>
</dbReference>
<accession>A0A1I4EFV7</accession>